<feature type="region of interest" description="Disordered" evidence="1">
    <location>
        <begin position="85"/>
        <end position="104"/>
    </location>
</feature>
<keyword evidence="3" id="KW-1185">Reference proteome</keyword>
<reference evidence="3" key="1">
    <citation type="submission" date="2016-10" db="EMBL/GenBank/DDBJ databases">
        <authorList>
            <person name="Varghese N."/>
            <person name="Submissions S."/>
        </authorList>
    </citation>
    <scope>NUCLEOTIDE SEQUENCE [LARGE SCALE GENOMIC DNA]</scope>
    <source>
        <strain evidence="3">JCM 10271</strain>
    </source>
</reference>
<evidence type="ECO:0000256" key="1">
    <source>
        <dbReference type="SAM" id="MobiDB-lite"/>
    </source>
</evidence>
<dbReference type="AlphaFoldDB" id="A0A1I5VWX2"/>
<organism evidence="2 3">
    <name type="scientific">Roseivivax halotolerans</name>
    <dbReference type="NCBI Taxonomy" id="93684"/>
    <lineage>
        <taxon>Bacteria</taxon>
        <taxon>Pseudomonadati</taxon>
        <taxon>Pseudomonadota</taxon>
        <taxon>Alphaproteobacteria</taxon>
        <taxon>Rhodobacterales</taxon>
        <taxon>Roseobacteraceae</taxon>
        <taxon>Roseivivax</taxon>
    </lineage>
</organism>
<dbReference type="Proteomes" id="UP000243106">
    <property type="component" value="Unassembled WGS sequence"/>
</dbReference>
<sequence>MHLPVMPYHLAPIATGHPLSPPPDRCPPMIAPRAPDESGASGLGDRRGQPPSLPTDPEALLDNPADIVAPPSLMQLRIMSLLDRGAGLRPRGDTPEDTAQRPAG</sequence>
<protein>
    <submittedName>
        <fullName evidence="2">Uncharacterized protein</fullName>
    </submittedName>
</protein>
<proteinExistence type="predicted"/>
<feature type="compositionally biased region" description="Pro residues" evidence="1">
    <location>
        <begin position="19"/>
        <end position="30"/>
    </location>
</feature>
<evidence type="ECO:0000313" key="3">
    <source>
        <dbReference type="Proteomes" id="UP000243106"/>
    </source>
</evidence>
<feature type="region of interest" description="Disordered" evidence="1">
    <location>
        <begin position="11"/>
        <end position="66"/>
    </location>
</feature>
<gene>
    <name evidence="2" type="ORF">SAMN05421853_1022</name>
</gene>
<accession>A0A1I5VWX2</accession>
<dbReference type="EMBL" id="FOXV01000002">
    <property type="protein sequence ID" value="SFQ11965.1"/>
    <property type="molecule type" value="Genomic_DNA"/>
</dbReference>
<dbReference type="RefSeq" id="WP_093009295.1">
    <property type="nucleotide sequence ID" value="NZ_FOXV01000002.1"/>
</dbReference>
<evidence type="ECO:0000313" key="2">
    <source>
        <dbReference type="EMBL" id="SFQ11965.1"/>
    </source>
</evidence>
<dbReference type="STRING" id="93684.SAMN05421853_1022"/>
<name>A0A1I5VWX2_9RHOB</name>